<dbReference type="EMBL" id="AP022345">
    <property type="protein sequence ID" value="BBU69401.1"/>
    <property type="molecule type" value="Genomic_DNA"/>
</dbReference>
<dbReference type="InterPro" id="IPR027417">
    <property type="entry name" value="P-loop_NTPase"/>
</dbReference>
<dbReference type="OrthoDB" id="9802772at2"/>
<evidence type="ECO:0000256" key="1">
    <source>
        <dbReference type="ARBA" id="ARBA00004417"/>
    </source>
</evidence>
<dbReference type="GO" id="GO:0005524">
    <property type="term" value="F:ATP binding"/>
    <property type="evidence" value="ECO:0007669"/>
    <property type="project" value="UniProtKB-KW"/>
</dbReference>
<keyword evidence="4" id="KW-1003">Cell membrane</keyword>
<dbReference type="GO" id="GO:0055085">
    <property type="term" value="P:transmembrane transport"/>
    <property type="evidence" value="ECO:0007669"/>
    <property type="project" value="UniProtKB-ARBA"/>
</dbReference>
<dbReference type="Pfam" id="PF08352">
    <property type="entry name" value="oligo_HPY"/>
    <property type="match status" value="2"/>
</dbReference>
<evidence type="ECO:0000256" key="3">
    <source>
        <dbReference type="ARBA" id="ARBA00022448"/>
    </source>
</evidence>
<evidence type="ECO:0000256" key="7">
    <source>
        <dbReference type="ARBA" id="ARBA00023136"/>
    </source>
</evidence>
<dbReference type="NCBIfam" id="NF007739">
    <property type="entry name" value="PRK10419.1"/>
    <property type="match status" value="2"/>
</dbReference>
<evidence type="ECO:0000256" key="6">
    <source>
        <dbReference type="ARBA" id="ARBA00022840"/>
    </source>
</evidence>
<dbReference type="InterPro" id="IPR003593">
    <property type="entry name" value="AAA+_ATPase"/>
</dbReference>
<organism evidence="8 9">
    <name type="scientific">Fluviibacter phosphoraccumulans</name>
    <dbReference type="NCBI Taxonomy" id="1751046"/>
    <lineage>
        <taxon>Bacteria</taxon>
        <taxon>Pseudomonadati</taxon>
        <taxon>Pseudomonadota</taxon>
        <taxon>Betaproteobacteria</taxon>
        <taxon>Rhodocyclales</taxon>
        <taxon>Fluviibacteraceae</taxon>
        <taxon>Fluviibacter</taxon>
    </lineage>
</organism>
<dbReference type="GO" id="GO:0016887">
    <property type="term" value="F:ATP hydrolysis activity"/>
    <property type="evidence" value="ECO:0007669"/>
    <property type="project" value="InterPro"/>
</dbReference>
<dbReference type="CDD" id="cd03257">
    <property type="entry name" value="ABC_NikE_OppD_transporters"/>
    <property type="match status" value="2"/>
</dbReference>
<dbReference type="SMART" id="SM00382">
    <property type="entry name" value="AAA"/>
    <property type="match status" value="2"/>
</dbReference>
<gene>
    <name evidence="8" type="primary">oppD</name>
    <name evidence="8" type="ORF">ICHIAU1_16840</name>
</gene>
<sequence length="633" mass="69007">MNKPLLQVRNLSLGFSRRETSSHELRVVDALSAISFELYPGETLALLGESGCGKSLTALALMRLLPQQAVMQGGHVLLAGAEPDQRPEDLLRISEARMRQIRGRRLAMIFQEPATSLNPVMRVGEQIAEVLKLHRALNVSDSQQEVLSLLAQVGLPDPARAANAYPFELSGGMKQRAMIAMALAGDPAILLADEPTTALDVTLQAQILDLIREIQQQRQMGVLLITHDLAVVSARADRVAVMYAGQVVESGPVAEVLNQPSHPYTRALLASLPEKVQPGKPLAQLSGRVPPLGAWPMACRFAPRCSMQEPHCLEESPPWVRVPGSVNNHGQHHALCWRVGDVAVSHEPVGATLAQQVHPALAKPVLQVADLSVRYRPLQQGFWHRLPALWGRPPTAPENPVVDAISFDLQPGETLAIVGESGCGKTTTARAILRLIESESGQIVLDGHPIVGPGVKPVNGWRRDVQMVFQDPFASLDPRQRIRQILSEGPRALGLPGSDYDHAALVRLLDRVGLPPETLDRFPHEFSGGQRQRIAIARALAVSPKVLICDEPTSALDVSVQAQILNLLQKLQAETGIAYLFITHNFGVVRYLADRVLVMQAGKIVEMGQAEQILRAPQHDYTRTLLASVPVIR</sequence>
<dbReference type="GO" id="GO:0005886">
    <property type="term" value="C:plasma membrane"/>
    <property type="evidence" value="ECO:0007669"/>
    <property type="project" value="UniProtKB-SubCell"/>
</dbReference>
<keyword evidence="5" id="KW-0547">Nucleotide-binding</keyword>
<dbReference type="InterPro" id="IPR013563">
    <property type="entry name" value="Oligopep_ABC_C"/>
</dbReference>
<evidence type="ECO:0000256" key="2">
    <source>
        <dbReference type="ARBA" id="ARBA00005417"/>
    </source>
</evidence>
<keyword evidence="7" id="KW-0472">Membrane</keyword>
<dbReference type="Gene3D" id="3.40.50.300">
    <property type="entry name" value="P-loop containing nucleotide triphosphate hydrolases"/>
    <property type="match status" value="2"/>
</dbReference>
<dbReference type="PROSITE" id="PS50893">
    <property type="entry name" value="ABC_TRANSPORTER_2"/>
    <property type="match status" value="2"/>
</dbReference>
<keyword evidence="9" id="KW-1185">Reference proteome</keyword>
<dbReference type="InterPro" id="IPR017871">
    <property type="entry name" value="ABC_transporter-like_CS"/>
</dbReference>
<dbReference type="PROSITE" id="PS00211">
    <property type="entry name" value="ABC_TRANSPORTER_1"/>
    <property type="match status" value="2"/>
</dbReference>
<dbReference type="GO" id="GO:0015833">
    <property type="term" value="P:peptide transport"/>
    <property type="evidence" value="ECO:0007669"/>
    <property type="project" value="InterPro"/>
</dbReference>
<dbReference type="InterPro" id="IPR003439">
    <property type="entry name" value="ABC_transporter-like_ATP-bd"/>
</dbReference>
<proteinExistence type="inferred from homology"/>
<dbReference type="NCBIfam" id="NF008453">
    <property type="entry name" value="PRK11308.1"/>
    <property type="match status" value="2"/>
</dbReference>
<keyword evidence="3" id="KW-0813">Transport</keyword>
<evidence type="ECO:0000313" key="8">
    <source>
        <dbReference type="EMBL" id="BBU69401.1"/>
    </source>
</evidence>
<keyword evidence="6 8" id="KW-0067">ATP-binding</keyword>
<dbReference type="SUPFAM" id="SSF52540">
    <property type="entry name" value="P-loop containing nucleoside triphosphate hydrolases"/>
    <property type="match status" value="2"/>
</dbReference>
<accession>A0A679HWY5</accession>
<dbReference type="InterPro" id="IPR050388">
    <property type="entry name" value="ABC_Ni/Peptide_Import"/>
</dbReference>
<comment type="subcellular location">
    <subcellularLocation>
        <location evidence="1">Cell inner membrane</location>
        <topology evidence="1">Peripheral membrane protein</topology>
    </subcellularLocation>
</comment>
<protein>
    <submittedName>
        <fullName evidence="8">Oligopeptide ABC transporter ATP-binding protein OppF</fullName>
    </submittedName>
</protein>
<dbReference type="PANTHER" id="PTHR43297:SF2">
    <property type="entry name" value="DIPEPTIDE TRANSPORT ATP-BINDING PROTEIN DPPD"/>
    <property type="match status" value="1"/>
</dbReference>
<dbReference type="FunFam" id="3.40.50.300:FF:000016">
    <property type="entry name" value="Oligopeptide ABC transporter ATP-binding component"/>
    <property type="match status" value="1"/>
</dbReference>
<dbReference type="Pfam" id="PF00005">
    <property type="entry name" value="ABC_tran"/>
    <property type="match status" value="2"/>
</dbReference>
<reference evidence="9" key="1">
    <citation type="submission" date="2020-01" db="EMBL/GenBank/DDBJ databases">
        <title>Phosphoaccumulans saitamaens gen. nov., sp. nov., a polyphosphate accumulating bacterium isolated from surface river water.</title>
        <authorList>
            <person name="Watanabe K."/>
            <person name="Suda W."/>
        </authorList>
    </citation>
    <scope>NUCLEOTIDE SEQUENCE [LARGE SCALE GENOMIC DNA]</scope>
    <source>
        <strain evidence="9">ICHIAU1</strain>
    </source>
</reference>
<evidence type="ECO:0000256" key="4">
    <source>
        <dbReference type="ARBA" id="ARBA00022475"/>
    </source>
</evidence>
<dbReference type="PANTHER" id="PTHR43297">
    <property type="entry name" value="OLIGOPEPTIDE TRANSPORT ATP-BINDING PROTEIN APPD"/>
    <property type="match status" value="1"/>
</dbReference>
<dbReference type="Proteomes" id="UP000463961">
    <property type="component" value="Chromosome"/>
</dbReference>
<dbReference type="NCBIfam" id="TIGR01727">
    <property type="entry name" value="oligo_HPY"/>
    <property type="match status" value="1"/>
</dbReference>
<name>A0A679HWY5_9RHOO</name>
<evidence type="ECO:0000256" key="5">
    <source>
        <dbReference type="ARBA" id="ARBA00022741"/>
    </source>
</evidence>
<comment type="similarity">
    <text evidence="2">Belongs to the ABC transporter superfamily.</text>
</comment>
<dbReference type="RefSeq" id="WP_162049888.1">
    <property type="nucleotide sequence ID" value="NZ_AP019011.1"/>
</dbReference>
<evidence type="ECO:0000313" key="9">
    <source>
        <dbReference type="Proteomes" id="UP000463961"/>
    </source>
</evidence>
<dbReference type="AlphaFoldDB" id="A0A679HWY5"/>